<reference evidence="1 2" key="1">
    <citation type="journal article" date="2020" name="ISME J.">
        <title>Uncovering the hidden diversity of litter-decomposition mechanisms in mushroom-forming fungi.</title>
        <authorList>
            <person name="Floudas D."/>
            <person name="Bentzer J."/>
            <person name="Ahren D."/>
            <person name="Johansson T."/>
            <person name="Persson P."/>
            <person name="Tunlid A."/>
        </authorList>
    </citation>
    <scope>NUCLEOTIDE SEQUENCE [LARGE SCALE GENOMIC DNA]</scope>
    <source>
        <strain evidence="1 2">CBS 146.42</strain>
    </source>
</reference>
<organism evidence="1 2">
    <name type="scientific">Leucocoprinus leucothites</name>
    <dbReference type="NCBI Taxonomy" id="201217"/>
    <lineage>
        <taxon>Eukaryota</taxon>
        <taxon>Fungi</taxon>
        <taxon>Dikarya</taxon>
        <taxon>Basidiomycota</taxon>
        <taxon>Agaricomycotina</taxon>
        <taxon>Agaricomycetes</taxon>
        <taxon>Agaricomycetidae</taxon>
        <taxon>Agaricales</taxon>
        <taxon>Agaricineae</taxon>
        <taxon>Agaricaceae</taxon>
        <taxon>Leucocoprinus</taxon>
    </lineage>
</organism>
<evidence type="ECO:0000313" key="2">
    <source>
        <dbReference type="Proteomes" id="UP000559027"/>
    </source>
</evidence>
<sequence>MSTTSTDVSFHNAPNSGRATYSMRRPVDIDHLFRDPDVVLPVMLIATQYSPFSPRESHWKLAWKVGKSSTGPPVQREMYIVRNMTIHDYTNWGPITRTAEDCSKAVEITKMTLAERKRLEKIAAVIPFQGPNGKTHCQDWIIAVLEAAEQQGLVARSEWTKAIAAVANV</sequence>
<accession>A0A8H5LM29</accession>
<dbReference type="Proteomes" id="UP000559027">
    <property type="component" value="Unassembled WGS sequence"/>
</dbReference>
<evidence type="ECO:0000313" key="1">
    <source>
        <dbReference type="EMBL" id="KAF5362211.1"/>
    </source>
</evidence>
<comment type="caution">
    <text evidence="1">The sequence shown here is derived from an EMBL/GenBank/DDBJ whole genome shotgun (WGS) entry which is preliminary data.</text>
</comment>
<gene>
    <name evidence="1" type="ORF">D9756_002528</name>
</gene>
<dbReference type="AlphaFoldDB" id="A0A8H5LM29"/>
<dbReference type="OrthoDB" id="37659at2759"/>
<dbReference type="EMBL" id="JAACJO010000002">
    <property type="protein sequence ID" value="KAF5362211.1"/>
    <property type="molecule type" value="Genomic_DNA"/>
</dbReference>
<keyword evidence="2" id="KW-1185">Reference proteome</keyword>
<protein>
    <submittedName>
        <fullName evidence="1">Uncharacterized protein</fullName>
    </submittedName>
</protein>
<proteinExistence type="predicted"/>
<name>A0A8H5LM29_9AGAR</name>